<dbReference type="EMBL" id="JBBWUH010000011">
    <property type="protein sequence ID" value="KAK8154831.1"/>
    <property type="molecule type" value="Genomic_DNA"/>
</dbReference>
<gene>
    <name evidence="1" type="ORF">IWX90DRAFT_444392</name>
</gene>
<organism evidence="1 2">
    <name type="scientific">Phyllosticta citrichinensis</name>
    <dbReference type="NCBI Taxonomy" id="1130410"/>
    <lineage>
        <taxon>Eukaryota</taxon>
        <taxon>Fungi</taxon>
        <taxon>Dikarya</taxon>
        <taxon>Ascomycota</taxon>
        <taxon>Pezizomycotina</taxon>
        <taxon>Dothideomycetes</taxon>
        <taxon>Dothideomycetes incertae sedis</taxon>
        <taxon>Botryosphaeriales</taxon>
        <taxon>Phyllostictaceae</taxon>
        <taxon>Phyllosticta</taxon>
    </lineage>
</organism>
<proteinExistence type="predicted"/>
<name>A0ABR1XHN3_9PEZI</name>
<sequence length="83" mass="9122">MMITPPAVVSALYSTYIYPVNHDNTNMCKKATCDTCHKTTWWGCGNHIPSVMTNVPEDEWCGCDPKVEVDGKQYPPKGSVAAS</sequence>
<dbReference type="PANTHER" id="PTHR34724">
    <property type="entry name" value="OS12G0596101 PROTEIN"/>
    <property type="match status" value="1"/>
</dbReference>
<evidence type="ECO:0000313" key="1">
    <source>
        <dbReference type="EMBL" id="KAK8154831.1"/>
    </source>
</evidence>
<evidence type="ECO:0000313" key="2">
    <source>
        <dbReference type="Proteomes" id="UP001456524"/>
    </source>
</evidence>
<comment type="caution">
    <text evidence="1">The sequence shown here is derived from an EMBL/GenBank/DDBJ whole genome shotgun (WGS) entry which is preliminary data.</text>
</comment>
<reference evidence="1 2" key="1">
    <citation type="journal article" date="2022" name="G3 (Bethesda)">
        <title>Enemy or ally: a genomic approach to elucidate the lifestyle of Phyllosticta citrichinaensis.</title>
        <authorList>
            <person name="Buijs V.A."/>
            <person name="Groenewald J.Z."/>
            <person name="Haridas S."/>
            <person name="LaButti K.M."/>
            <person name="Lipzen A."/>
            <person name="Martin F.M."/>
            <person name="Barry K."/>
            <person name="Grigoriev I.V."/>
            <person name="Crous P.W."/>
            <person name="Seidl M.F."/>
        </authorList>
    </citation>
    <scope>NUCLEOTIDE SEQUENCE [LARGE SCALE GENOMIC DNA]</scope>
    <source>
        <strain evidence="1 2">CBS 129764</strain>
    </source>
</reference>
<protein>
    <submittedName>
        <fullName evidence="1">Uncharacterized protein</fullName>
    </submittedName>
</protein>
<accession>A0ABR1XHN3</accession>
<dbReference type="PANTHER" id="PTHR34724:SF2">
    <property type="entry name" value="OS12G0596101 PROTEIN"/>
    <property type="match status" value="1"/>
</dbReference>
<dbReference type="Proteomes" id="UP001456524">
    <property type="component" value="Unassembled WGS sequence"/>
</dbReference>
<keyword evidence="2" id="KW-1185">Reference proteome</keyword>